<dbReference type="InterPro" id="IPR050250">
    <property type="entry name" value="Macrolide_Exporter_MacB"/>
</dbReference>
<evidence type="ECO:0000256" key="2">
    <source>
        <dbReference type="ARBA" id="ARBA00022475"/>
    </source>
</evidence>
<feature type="transmembrane region" description="Helical" evidence="7">
    <location>
        <begin position="752"/>
        <end position="774"/>
    </location>
</feature>
<dbReference type="GO" id="GO:0022857">
    <property type="term" value="F:transmembrane transporter activity"/>
    <property type="evidence" value="ECO:0007669"/>
    <property type="project" value="TreeGrafter"/>
</dbReference>
<feature type="transmembrane region" description="Helical" evidence="7">
    <location>
        <begin position="341"/>
        <end position="370"/>
    </location>
</feature>
<organism evidence="10 11">
    <name type="scientific">Rhodanobacter denitrificans</name>
    <dbReference type="NCBI Taxonomy" id="666685"/>
    <lineage>
        <taxon>Bacteria</taxon>
        <taxon>Pseudomonadati</taxon>
        <taxon>Pseudomonadota</taxon>
        <taxon>Gammaproteobacteria</taxon>
        <taxon>Lysobacterales</taxon>
        <taxon>Rhodanobacteraceae</taxon>
        <taxon>Rhodanobacter</taxon>
    </lineage>
</organism>
<feature type="transmembrane region" description="Helical" evidence="7">
    <location>
        <begin position="382"/>
        <end position="404"/>
    </location>
</feature>
<reference evidence="10 11" key="1">
    <citation type="submission" date="2017-08" db="EMBL/GenBank/DDBJ databases">
        <title>Infants hospitalized years apart are colonized by the same room-sourced microbial strains.</title>
        <authorList>
            <person name="Brooks B."/>
            <person name="Olm M.R."/>
            <person name="Firek B.A."/>
            <person name="Baker R."/>
            <person name="Thomas B.C."/>
            <person name="Morowitz M.J."/>
            <person name="Banfield J.F."/>
        </authorList>
    </citation>
    <scope>NUCLEOTIDE SEQUENCE [LARGE SCALE GENOMIC DNA]</scope>
    <source>
        <strain evidence="10">S2_005_003_R2_42</strain>
    </source>
</reference>
<gene>
    <name evidence="10" type="ORF">DI564_12035</name>
</gene>
<comment type="caution">
    <text evidence="10">The sequence shown here is derived from an EMBL/GenBank/DDBJ whole genome shotgun (WGS) entry which is preliminary data.</text>
</comment>
<evidence type="ECO:0000313" key="11">
    <source>
        <dbReference type="Proteomes" id="UP000249046"/>
    </source>
</evidence>
<name>A0A2W5KB22_9GAMM</name>
<evidence type="ECO:0000256" key="7">
    <source>
        <dbReference type="SAM" id="Phobius"/>
    </source>
</evidence>
<dbReference type="PANTHER" id="PTHR30572:SF4">
    <property type="entry name" value="ABC TRANSPORTER PERMEASE YTRF"/>
    <property type="match status" value="1"/>
</dbReference>
<dbReference type="Pfam" id="PF02687">
    <property type="entry name" value="FtsX"/>
    <property type="match status" value="2"/>
</dbReference>
<evidence type="ECO:0000256" key="5">
    <source>
        <dbReference type="ARBA" id="ARBA00023136"/>
    </source>
</evidence>
<dbReference type="InterPro" id="IPR017800">
    <property type="entry name" value="ADOP"/>
</dbReference>
<keyword evidence="2" id="KW-1003">Cell membrane</keyword>
<protein>
    <submittedName>
        <fullName evidence="10">Permease</fullName>
    </submittedName>
</protein>
<proteinExistence type="inferred from homology"/>
<evidence type="ECO:0000313" key="10">
    <source>
        <dbReference type="EMBL" id="PZQ13229.1"/>
    </source>
</evidence>
<dbReference type="EMBL" id="QFPO01000010">
    <property type="protein sequence ID" value="PZQ13229.1"/>
    <property type="molecule type" value="Genomic_DNA"/>
</dbReference>
<dbReference type="NCBIfam" id="TIGR03434">
    <property type="entry name" value="ADOP"/>
    <property type="match status" value="1"/>
</dbReference>
<feature type="transmembrane region" description="Helical" evidence="7">
    <location>
        <begin position="48"/>
        <end position="74"/>
    </location>
</feature>
<dbReference type="InterPro" id="IPR025857">
    <property type="entry name" value="MacB_PCD"/>
</dbReference>
<sequence>MRRRPVDTTPRRFRASDARRPFFRRPAVTLIDDFRHALRSLRAHPGTMTFATVTLACGLAAALAILAVVDAVLLRALPYPNADRIVQINELADDGHTMNLAKPNYDDLVASVPAMPQASFYQAFPATIGVDREAVRAPVAIAGGDFFSIFGTAPLAGRTFGADERAPVAVIGEAFWRGRLDARADVLGSVVEVNGSRYTVVGVMPEAFAFPAGTSLWLPMTESDFGTSRTAHNWRGIGLLSGPDALAQAQLSANALATRLYDQYRDEVNLRAFALVPLGEAIAAPVRSALLVLAGGTAFLLLIAVSNAVNLLLALGAARAREFAVRRALGASRWRLASQHFIEALLIAAVAAVAGLLLAAVAIDVLVHLAGRTLPRAAEIGIAPSTIGFAALGVLGIALALTAAQSIGGERAPLTALREAGRGTTGGRGHLRARTSLLVAQTALTTVLLVGAGLLGRSFLALLAIDPGFAAEGAVSVRLSYPTSRDADALRTMTQRYTEIADALAALPGVARVGGVNALPLTGGGANGAFWDGTMTDFSGPIPPQLGYAEFRAASTGYFEAAGIPILAGRTFDANDRADGAHVAVVSATVAKETWPGRDPIGQRIQVGNMDGDMTPVTVIGVVGDVHEQRLERAPMGAVYVDVAQRPTVATEFNLIVRTSLPLAAVLPTLRETVDRLAPDLPHNLQPLAELRVQAMAQRRFNLVLLGSFGVVALLLAGSGLYGLMAFAVAQRRGEFALRQALGASSGGILRLVLRSGFLVAALGIAIGIAAAVAGSRVVASLIYGVPATDPVTLAAVGVGLLAVLLLAGLIPARRACRVLPREALA</sequence>
<dbReference type="PANTHER" id="PTHR30572">
    <property type="entry name" value="MEMBRANE COMPONENT OF TRANSPORTER-RELATED"/>
    <property type="match status" value="1"/>
</dbReference>
<dbReference type="AlphaFoldDB" id="A0A2W5KB22"/>
<feature type="domain" description="ABC3 transporter permease C-terminal" evidence="8">
    <location>
        <begin position="298"/>
        <end position="404"/>
    </location>
</feature>
<feature type="domain" description="MacB-like periplasmic core" evidence="9">
    <location>
        <begin position="51"/>
        <end position="227"/>
    </location>
</feature>
<evidence type="ECO:0000256" key="6">
    <source>
        <dbReference type="ARBA" id="ARBA00038076"/>
    </source>
</evidence>
<keyword evidence="5 7" id="KW-0472">Membrane</keyword>
<evidence type="ECO:0000256" key="1">
    <source>
        <dbReference type="ARBA" id="ARBA00004651"/>
    </source>
</evidence>
<feature type="transmembrane region" description="Helical" evidence="7">
    <location>
        <begin position="794"/>
        <end position="813"/>
    </location>
</feature>
<evidence type="ECO:0000259" key="9">
    <source>
        <dbReference type="Pfam" id="PF12704"/>
    </source>
</evidence>
<feature type="transmembrane region" description="Helical" evidence="7">
    <location>
        <begin position="703"/>
        <end position="731"/>
    </location>
</feature>
<dbReference type="InterPro" id="IPR003838">
    <property type="entry name" value="ABC3_permease_C"/>
</dbReference>
<comment type="subcellular location">
    <subcellularLocation>
        <location evidence="1">Cell membrane</location>
        <topology evidence="1">Multi-pass membrane protein</topology>
    </subcellularLocation>
</comment>
<feature type="domain" description="ABC3 transporter permease C-terminal" evidence="8">
    <location>
        <begin position="708"/>
        <end position="818"/>
    </location>
</feature>
<feature type="transmembrane region" description="Helical" evidence="7">
    <location>
        <begin position="298"/>
        <end position="320"/>
    </location>
</feature>
<comment type="similarity">
    <text evidence="6">Belongs to the ABC-4 integral membrane protein family.</text>
</comment>
<dbReference type="GO" id="GO:0005886">
    <property type="term" value="C:plasma membrane"/>
    <property type="evidence" value="ECO:0007669"/>
    <property type="project" value="UniProtKB-SubCell"/>
</dbReference>
<keyword evidence="3 7" id="KW-0812">Transmembrane</keyword>
<evidence type="ECO:0000256" key="4">
    <source>
        <dbReference type="ARBA" id="ARBA00022989"/>
    </source>
</evidence>
<feature type="transmembrane region" description="Helical" evidence="7">
    <location>
        <begin position="437"/>
        <end position="456"/>
    </location>
</feature>
<feature type="domain" description="MacB-like periplasmic core" evidence="9">
    <location>
        <begin position="491"/>
        <end position="644"/>
    </location>
</feature>
<accession>A0A2W5KB22</accession>
<keyword evidence="4 7" id="KW-1133">Transmembrane helix</keyword>
<dbReference type="Pfam" id="PF12704">
    <property type="entry name" value="MacB_PCD"/>
    <property type="match status" value="2"/>
</dbReference>
<evidence type="ECO:0000256" key="3">
    <source>
        <dbReference type="ARBA" id="ARBA00022692"/>
    </source>
</evidence>
<dbReference type="Proteomes" id="UP000249046">
    <property type="component" value="Unassembled WGS sequence"/>
</dbReference>
<evidence type="ECO:0000259" key="8">
    <source>
        <dbReference type="Pfam" id="PF02687"/>
    </source>
</evidence>